<accession>A0AB37TDS5</accession>
<sequence length="81" mass="9325">MPHFKMKIKTDFNVVVTAIDEAAALQFTQNQFSNIGGEPSIQIWGEIHPNRLDKEIEWDAEEYFDLGKLKSIEEEDGLPFL</sequence>
<dbReference type="Proteomes" id="UP000271320">
    <property type="component" value="Unassembled WGS sequence"/>
</dbReference>
<reference evidence="1 2" key="1">
    <citation type="submission" date="2018-10" db="EMBL/GenBank/DDBJ databases">
        <title>GWAS and RNA-Seq identify cryptic mechanisms of antimicrobial resistance in Acinetobacter baumannii.</title>
        <authorList>
            <person name="Sahl J.W."/>
        </authorList>
    </citation>
    <scope>NUCLEOTIDE SEQUENCE [LARGE SCALE GENOMIC DNA]</scope>
    <source>
        <strain evidence="1 2">TG41884</strain>
    </source>
</reference>
<evidence type="ECO:0000313" key="2">
    <source>
        <dbReference type="Proteomes" id="UP000271320"/>
    </source>
</evidence>
<gene>
    <name evidence="1" type="ORF">EA752_13925</name>
</gene>
<dbReference type="EMBL" id="RFEW01000011">
    <property type="protein sequence ID" value="RSO57949.1"/>
    <property type="molecule type" value="Genomic_DNA"/>
</dbReference>
<comment type="caution">
    <text evidence="1">The sequence shown here is derived from an EMBL/GenBank/DDBJ whole genome shotgun (WGS) entry which is preliminary data.</text>
</comment>
<organism evidence="1 2">
    <name type="scientific">Acinetobacter pittii</name>
    <name type="common">Acinetobacter genomosp. 3</name>
    <dbReference type="NCBI Taxonomy" id="48296"/>
    <lineage>
        <taxon>Bacteria</taxon>
        <taxon>Pseudomonadati</taxon>
        <taxon>Pseudomonadota</taxon>
        <taxon>Gammaproteobacteria</taxon>
        <taxon>Moraxellales</taxon>
        <taxon>Moraxellaceae</taxon>
        <taxon>Acinetobacter</taxon>
        <taxon>Acinetobacter calcoaceticus/baumannii complex</taxon>
    </lineage>
</organism>
<evidence type="ECO:0000313" key="1">
    <source>
        <dbReference type="EMBL" id="RSO57949.1"/>
    </source>
</evidence>
<name>A0AB37TDS5_ACIPI</name>
<dbReference type="AlphaFoldDB" id="A0AB37TDS5"/>
<proteinExistence type="predicted"/>
<dbReference type="RefSeq" id="WP_125530267.1">
    <property type="nucleotide sequence ID" value="NZ_JAHTYH010000017.1"/>
</dbReference>
<protein>
    <submittedName>
        <fullName evidence="1">Uncharacterized protein</fullName>
    </submittedName>
</protein>